<dbReference type="RefSeq" id="WP_123713149.1">
    <property type="nucleotide sequence ID" value="NZ_RKHR01000005.1"/>
</dbReference>
<dbReference type="Proteomes" id="UP000275394">
    <property type="component" value="Unassembled WGS sequence"/>
</dbReference>
<dbReference type="EMBL" id="RKHR01000005">
    <property type="protein sequence ID" value="ROS00169.1"/>
    <property type="molecule type" value="Genomic_DNA"/>
</dbReference>
<evidence type="ECO:0000313" key="3">
    <source>
        <dbReference type="Proteomes" id="UP000275394"/>
    </source>
</evidence>
<dbReference type="PROSITE" id="PS50231">
    <property type="entry name" value="RICIN_B_LECTIN"/>
    <property type="match status" value="1"/>
</dbReference>
<accession>A0A3N2DKF6</accession>
<proteinExistence type="predicted"/>
<dbReference type="InterPro" id="IPR028994">
    <property type="entry name" value="Integrin_alpha_N"/>
</dbReference>
<name>A0A3N2DKF6_9GAMM</name>
<comment type="caution">
    <text evidence="2">The sequence shown here is derived from an EMBL/GenBank/DDBJ whole genome shotgun (WGS) entry which is preliminary data.</text>
</comment>
<feature type="compositionally biased region" description="Basic residues" evidence="1">
    <location>
        <begin position="1042"/>
        <end position="1053"/>
    </location>
</feature>
<organism evidence="2 3">
    <name type="scientific">Sinobacterium caligoides</name>
    <dbReference type="NCBI Taxonomy" id="933926"/>
    <lineage>
        <taxon>Bacteria</taxon>
        <taxon>Pseudomonadati</taxon>
        <taxon>Pseudomonadota</taxon>
        <taxon>Gammaproteobacteria</taxon>
        <taxon>Cellvibrionales</taxon>
        <taxon>Spongiibacteraceae</taxon>
        <taxon>Sinobacterium</taxon>
    </lineage>
</organism>
<sequence>MKNVWKLSLASIATLLSFNVESFVDIKDPEKTHSFFDSGNITFIDDDGNNIEDMKILNMRWGDFNGDGLDDVAVLTTSNTEEFTIKNITRNPSHMDQCLTIGSDFSFYGSPPVWKYITFAPCYTNAISQVFTYNINSGELRSKALPEQCIRFPLEGYSAHLYKYCDSSTRGQGFDFFDDGTLRARGSNNAGHVDISINDGATLKFSPLLRGENDGLWQRQYFDMSVRVFINTTEDGQHIKLTELEELKGIDSLPFFGDFNGDGKKELLLNKESTDSSADEDSPAQIIFDKAVVLGVADFNDDSMDDILYFAEDEDGKTALAVYQSLPGQDGEELNNGDDLKYTHREIFLDIDEKQREEGSDLGGPQLDNIKFVSIMPQEHNAKPLIVIQQGYGTGVGTVDENGVLNGLFGHNIQLLSTEMGANIYNLSTPMVLPVGRQPFAHVGKIDGRNAVFSAQGNKITAYSVGTGGVTDLIRHSITYKDVNDSENSLQDKVSVADLNGDGSSDIFLNSGVSGSSSLLVHSKLADAADSGSISDIFTKVNSGSKAFSRGTLGAHNYIIWYDGEGTLRYKVKSAEKFAWSDTQELPPTEYNDNALYAENGIKSLVIGDYIYTFRFDNSDIYAPRAYINRWYINKYEQLVPGRTFTDNGRGVKDSTVTYELFEFDDSYALMEKTHGVGSENGYTYTAPSGFSVNVVSPETQETSKVHLTYAKDEDVVVDLSFSLNKDGSIPENYLHMLTIDDVRQLTFIKGSEYVEAITATERTVSESEQSSIPSTINLVVMAQGAQDQVGMSAFIVPFSPQGDLIDDVDYPALDQSIKDQLICDPRAGFGMFMQDFTSCRRNVNINYAAYVDGYRRYLGVIPDATNLWGFNIVAQSGDGNSMLFYKPGQGHVAEVSNKELGFNGYGRTITSVEPSTSLTTSRMCNQITLSVDEKPLSSFNLNCKPVKLVLLETDFETSVIKGIIEGPPPFPSENLVEHRDTLRMPELLFTEESQSDLALATSSASGRQTAFDLSVMFGIGIGPSTSYNTLTTAIASYNTQRKTKQKDKKRARPTFVSDDPGCKTPIKDVSNKDEYAKYSAMYHQIKEYKLRCANNTGTLVTQTQKVKVFGITDLTENTIFGFVTVPVGPTYADSDITNTRFISFDIDPHYLVVGSLDGYIGGYKYDPENNSNSYYGLADGLRDSAQRAQYALYAQRNLIEDKFDDHRDLVDDAGLLNLDGVKDGINDGISLAGLHQRTATSIDLEAGVSQETSESISTSVSVSSGFTTKGDASAGIRIKNEKFFVKAEGKLTTGFNWQMQTSLNEGYTKERKFEMTLPFNTFDSADANSVKAQCLQLAVSWVSVAYYIPESKDNYSHFINKVWDQTAARDEWLKTRDDNAFYAQRQKFSNSSPWRISYAVERVDRLLPAEGTDCSAIAAASI</sequence>
<gene>
    <name evidence="2" type="ORF">EDC56_2805</name>
</gene>
<protein>
    <submittedName>
        <fullName evidence="2">Uncharacterized protein</fullName>
    </submittedName>
</protein>
<keyword evidence="3" id="KW-1185">Reference proteome</keyword>
<evidence type="ECO:0000313" key="2">
    <source>
        <dbReference type="EMBL" id="ROS00169.1"/>
    </source>
</evidence>
<dbReference type="OrthoDB" id="9790247at2"/>
<evidence type="ECO:0000256" key="1">
    <source>
        <dbReference type="SAM" id="MobiDB-lite"/>
    </source>
</evidence>
<feature type="region of interest" description="Disordered" evidence="1">
    <location>
        <begin position="1042"/>
        <end position="1063"/>
    </location>
</feature>
<reference evidence="2 3" key="1">
    <citation type="submission" date="2018-11" db="EMBL/GenBank/DDBJ databases">
        <title>Genomic Encyclopedia of Type Strains, Phase IV (KMG-IV): sequencing the most valuable type-strain genomes for metagenomic binning, comparative biology and taxonomic classification.</title>
        <authorList>
            <person name="Goeker M."/>
        </authorList>
    </citation>
    <scope>NUCLEOTIDE SEQUENCE [LARGE SCALE GENOMIC DNA]</scope>
    <source>
        <strain evidence="2 3">DSM 100316</strain>
    </source>
</reference>
<dbReference type="SUPFAM" id="SSF69318">
    <property type="entry name" value="Integrin alpha N-terminal domain"/>
    <property type="match status" value="1"/>
</dbReference>